<protein>
    <submittedName>
        <fullName evidence="2">Uncharacterized protein</fullName>
    </submittedName>
</protein>
<dbReference type="GO" id="GO:0005739">
    <property type="term" value="C:mitochondrion"/>
    <property type="evidence" value="ECO:0007669"/>
    <property type="project" value="TreeGrafter"/>
</dbReference>
<dbReference type="AlphaFoldDB" id="A0A023FJU7"/>
<evidence type="ECO:0000313" key="2">
    <source>
        <dbReference type="EMBL" id="JAC21325.1"/>
    </source>
</evidence>
<dbReference type="EMBL" id="GBBK01003157">
    <property type="protein sequence ID" value="JAC21325.1"/>
    <property type="molecule type" value="mRNA"/>
</dbReference>
<feature type="compositionally biased region" description="Low complexity" evidence="1">
    <location>
        <begin position="27"/>
        <end position="40"/>
    </location>
</feature>
<sequence length="291" mass="32290">MHRLPRSVVYSQYRSSLRAQNCKRFSSSSSSSSAVASTTVGNETKEDQGTSTVRSGREISLFGPKDLRVPLPGNVGVVPVDFGTSPTVPQPPKTCDVLSRETNSERYRNILAQFLSPPEELLNEAFGGVPGPPSVLECVAQDCPDLLKKDFQDLFPSRNIFGDPLTVITLTQKTENDMTYWSEDVDIEREELTGQFVVKARQICRALQEAGYWADFIDPCSGRPSLGPYTNATLLETDERYRHFGFTIEDLGCCKVITHHLWGCNAFVGCLFTNAPADSLEVQKILCEHNE</sequence>
<feature type="region of interest" description="Disordered" evidence="1">
    <location>
        <begin position="27"/>
        <end position="57"/>
    </location>
</feature>
<evidence type="ECO:0000256" key="1">
    <source>
        <dbReference type="SAM" id="MobiDB-lite"/>
    </source>
</evidence>
<dbReference type="PANTHER" id="PTHR13192:SF3">
    <property type="entry name" value="COBALAMIN TRAFFICKING PROTEIN CBLD"/>
    <property type="match status" value="1"/>
</dbReference>
<dbReference type="Pfam" id="PF10229">
    <property type="entry name" value="MMADHC"/>
    <property type="match status" value="1"/>
</dbReference>
<dbReference type="InterPro" id="IPR019362">
    <property type="entry name" value="MMADHC"/>
</dbReference>
<dbReference type="PANTHER" id="PTHR13192">
    <property type="entry name" value="MY011 PROTEIN"/>
    <property type="match status" value="1"/>
</dbReference>
<dbReference type="GO" id="GO:0009235">
    <property type="term" value="P:cobalamin metabolic process"/>
    <property type="evidence" value="ECO:0007669"/>
    <property type="project" value="InterPro"/>
</dbReference>
<accession>A0A023FJU7</accession>
<organism evidence="2">
    <name type="scientific">Amblyomma cajennense</name>
    <name type="common">Cayenne tick</name>
    <name type="synonym">Acarus cajennensis</name>
    <dbReference type="NCBI Taxonomy" id="34607"/>
    <lineage>
        <taxon>Eukaryota</taxon>
        <taxon>Metazoa</taxon>
        <taxon>Ecdysozoa</taxon>
        <taxon>Arthropoda</taxon>
        <taxon>Chelicerata</taxon>
        <taxon>Arachnida</taxon>
        <taxon>Acari</taxon>
        <taxon>Parasitiformes</taxon>
        <taxon>Ixodida</taxon>
        <taxon>Ixodoidea</taxon>
        <taxon>Ixodidae</taxon>
        <taxon>Amblyomminae</taxon>
        <taxon>Amblyomma</taxon>
    </lineage>
</organism>
<name>A0A023FJU7_AMBCJ</name>
<reference evidence="2" key="1">
    <citation type="submission" date="2014-03" db="EMBL/GenBank/DDBJ databases">
        <title>The sialotranscriptome of Amblyomma triste, Amblyomma parvum and Amblyomma cajennense ticks, uncovered by 454-based RNA-seq.</title>
        <authorList>
            <person name="Garcia G.R."/>
            <person name="Gardinassi L.G."/>
            <person name="Ribeiro J.M."/>
            <person name="Anatriello E."/>
            <person name="Ferreira B.R."/>
            <person name="Moreira H.N."/>
            <person name="Mafra C."/>
            <person name="Olegario M.M."/>
            <person name="Szabo P.J."/>
            <person name="Miranda-Santos I.K."/>
            <person name="Maruyama S.R."/>
        </authorList>
    </citation>
    <scope>NUCLEOTIDE SEQUENCE</scope>
    <source>
        <strain evidence="2">Uberlandia</strain>
        <tissue evidence="2">Salivary glands</tissue>
    </source>
</reference>
<proteinExistence type="evidence at transcript level"/>